<accession>A0A3D8QDB7</accession>
<dbReference type="Pfam" id="PF03795">
    <property type="entry name" value="YCII"/>
    <property type="match status" value="1"/>
</dbReference>
<dbReference type="PANTHER" id="PTHR33606">
    <property type="entry name" value="PROTEIN YCII"/>
    <property type="match status" value="1"/>
</dbReference>
<feature type="domain" description="YCII-related" evidence="1">
    <location>
        <begin position="13"/>
        <end position="96"/>
    </location>
</feature>
<evidence type="ECO:0000259" key="1">
    <source>
        <dbReference type="Pfam" id="PF03795"/>
    </source>
</evidence>
<dbReference type="InterPro" id="IPR051807">
    <property type="entry name" value="Sec-metab_biosynth-assoc"/>
</dbReference>
<dbReference type="SUPFAM" id="SSF54909">
    <property type="entry name" value="Dimeric alpha+beta barrel"/>
    <property type="match status" value="1"/>
</dbReference>
<keyword evidence="3" id="KW-1185">Reference proteome</keyword>
<dbReference type="AlphaFoldDB" id="A0A3D8QDB7"/>
<dbReference type="InterPro" id="IPR005545">
    <property type="entry name" value="YCII"/>
</dbReference>
<reference evidence="2 3" key="1">
    <citation type="journal article" date="2018" name="IMA Fungus">
        <title>IMA Genome-F 9: Draft genome sequence of Annulohypoxylon stygium, Aspergillus mulundensis, Berkeleyomyces basicola (syn. Thielaviopsis basicola), Ceratocystis smalleyi, two Cercospora beticola strains, Coleophoma cylindrospora, Fusarium fracticaudum, Phialophora cf. hyalina, and Morchella septimelata.</title>
        <authorList>
            <person name="Wingfield B.D."/>
            <person name="Bills G.F."/>
            <person name="Dong Y."/>
            <person name="Huang W."/>
            <person name="Nel W.J."/>
            <person name="Swalarsk-Parry B.S."/>
            <person name="Vaghefi N."/>
            <person name="Wilken P.M."/>
            <person name="An Z."/>
            <person name="de Beer Z.W."/>
            <person name="De Vos L."/>
            <person name="Chen L."/>
            <person name="Duong T.A."/>
            <person name="Gao Y."/>
            <person name="Hammerbacher A."/>
            <person name="Kikkert J.R."/>
            <person name="Li Y."/>
            <person name="Li H."/>
            <person name="Li K."/>
            <person name="Li Q."/>
            <person name="Liu X."/>
            <person name="Ma X."/>
            <person name="Naidoo K."/>
            <person name="Pethybridge S.J."/>
            <person name="Sun J."/>
            <person name="Steenkamp E.T."/>
            <person name="van der Nest M.A."/>
            <person name="van Wyk S."/>
            <person name="Wingfield M.J."/>
            <person name="Xiong C."/>
            <person name="Yue Q."/>
            <person name="Zhang X."/>
        </authorList>
    </citation>
    <scope>NUCLEOTIDE SEQUENCE [LARGE SCALE GENOMIC DNA]</scope>
    <source>
        <strain evidence="2 3">BP6252</strain>
    </source>
</reference>
<dbReference type="InterPro" id="IPR011008">
    <property type="entry name" value="Dimeric_a/b-barrel"/>
</dbReference>
<protein>
    <submittedName>
        <fullName evidence="2">YCII-related protein</fullName>
    </submittedName>
</protein>
<sequence>MASTSASTEKFEWIVILPDNAGALSKRMEIRPKHIEGLKPAAEAGFWKMGGAYLEDIPKEGEGMKILGSCMVAVASSKDEVIAQLKKDIYAENDVWDFEKIQIFPYKCAFRNP</sequence>
<name>A0A3D8QDB7_9HELO</name>
<proteinExistence type="predicted"/>
<comment type="caution">
    <text evidence="2">The sequence shown here is derived from an EMBL/GenBank/DDBJ whole genome shotgun (WGS) entry which is preliminary data.</text>
</comment>
<evidence type="ECO:0000313" key="2">
    <source>
        <dbReference type="EMBL" id="RDW59825.1"/>
    </source>
</evidence>
<organism evidence="2 3">
    <name type="scientific">Coleophoma cylindrospora</name>
    <dbReference type="NCBI Taxonomy" id="1849047"/>
    <lineage>
        <taxon>Eukaryota</taxon>
        <taxon>Fungi</taxon>
        <taxon>Dikarya</taxon>
        <taxon>Ascomycota</taxon>
        <taxon>Pezizomycotina</taxon>
        <taxon>Leotiomycetes</taxon>
        <taxon>Helotiales</taxon>
        <taxon>Dermateaceae</taxon>
        <taxon>Coleophoma</taxon>
    </lineage>
</organism>
<dbReference type="OrthoDB" id="5519740at2759"/>
<dbReference type="EMBL" id="PDLM01000016">
    <property type="protein sequence ID" value="RDW59825.1"/>
    <property type="molecule type" value="Genomic_DNA"/>
</dbReference>
<dbReference type="Gene3D" id="3.30.70.1060">
    <property type="entry name" value="Dimeric alpha+beta barrel"/>
    <property type="match status" value="1"/>
</dbReference>
<dbReference type="Proteomes" id="UP000256645">
    <property type="component" value="Unassembled WGS sequence"/>
</dbReference>
<evidence type="ECO:0000313" key="3">
    <source>
        <dbReference type="Proteomes" id="UP000256645"/>
    </source>
</evidence>
<gene>
    <name evidence="2" type="ORF">BP6252_12912</name>
</gene>
<dbReference type="PANTHER" id="PTHR33606:SF3">
    <property type="entry name" value="PROTEIN YCII"/>
    <property type="match status" value="1"/>
</dbReference>